<dbReference type="GO" id="GO:0000387">
    <property type="term" value="P:spliceosomal snRNP assembly"/>
    <property type="evidence" value="ECO:0007669"/>
    <property type="project" value="UniProtKB-UniRule"/>
</dbReference>
<keyword evidence="2 7" id="KW-0963">Cytoplasm</keyword>
<dbReference type="InterPro" id="IPR017364">
    <property type="entry name" value="GEMIN2"/>
</dbReference>
<dbReference type="Pfam" id="PF04938">
    <property type="entry name" value="SIP1"/>
    <property type="match status" value="1"/>
</dbReference>
<dbReference type="PANTHER" id="PTHR12794">
    <property type="entry name" value="GEMIN2"/>
    <property type="match status" value="1"/>
</dbReference>
<dbReference type="EMBL" id="JALNTZ010000008">
    <property type="protein sequence ID" value="KAJ3643479.1"/>
    <property type="molecule type" value="Genomic_DNA"/>
</dbReference>
<dbReference type="PIRSF" id="PIRSF038038">
    <property type="entry name" value="SMN_Gemin2"/>
    <property type="match status" value="1"/>
</dbReference>
<sequence>MLKVSDYDDSFDEEDDDSGILKQALHVEFPDDFNPDKVPQTGEEYLQHVIYERKKYKQWVTVDIDRSKFKNQQTLKVEVGNSIKKAPSMLIPTREWQMAKIEDFTNFRKFIHFKITKELTVNSFNEESFIEKTQTEYPVFSEVTVYTQAAKMRMLYLISRHLETVPVGASIGEKMGAWIYAILTLLEKPLSPDFCYSLREFAKKCLVIRSNLDEEASEELYNPLNLFICIVGRFYNQLDLADS</sequence>
<keyword evidence="9" id="KW-1185">Reference proteome</keyword>
<protein>
    <recommendedName>
        <fullName evidence="6 7">Gem-associated protein 2</fullName>
    </recommendedName>
</protein>
<evidence type="ECO:0000256" key="7">
    <source>
        <dbReference type="PIRNR" id="PIRNR038038"/>
    </source>
</evidence>
<gene>
    <name evidence="8" type="ORF">Zmor_026188</name>
</gene>
<comment type="caution">
    <text evidence="8">The sequence shown here is derived from an EMBL/GenBank/DDBJ whole genome shotgun (WGS) entry which is preliminary data.</text>
</comment>
<dbReference type="GO" id="GO:0032797">
    <property type="term" value="C:SMN complex"/>
    <property type="evidence" value="ECO:0007669"/>
    <property type="project" value="UniProtKB-UniRule"/>
</dbReference>
<reference evidence="8" key="1">
    <citation type="journal article" date="2023" name="G3 (Bethesda)">
        <title>Whole genome assemblies of Zophobas morio and Tenebrio molitor.</title>
        <authorList>
            <person name="Kaur S."/>
            <person name="Stinson S.A."/>
            <person name="diCenzo G.C."/>
        </authorList>
    </citation>
    <scope>NUCLEOTIDE SEQUENCE</scope>
    <source>
        <strain evidence="8">QUZm001</strain>
    </source>
</reference>
<dbReference type="InterPro" id="IPR035426">
    <property type="entry name" value="Gemin2/Brr1"/>
</dbReference>
<evidence type="ECO:0000256" key="2">
    <source>
        <dbReference type="ARBA" id="ARBA00022490"/>
    </source>
</evidence>
<dbReference type="GO" id="GO:0005681">
    <property type="term" value="C:spliceosomal complex"/>
    <property type="evidence" value="ECO:0007669"/>
    <property type="project" value="UniProtKB-UniRule"/>
</dbReference>
<evidence type="ECO:0000256" key="4">
    <source>
        <dbReference type="ARBA" id="ARBA00023187"/>
    </source>
</evidence>
<evidence type="ECO:0000313" key="9">
    <source>
        <dbReference type="Proteomes" id="UP001168821"/>
    </source>
</evidence>
<evidence type="ECO:0000256" key="6">
    <source>
        <dbReference type="ARBA" id="ARBA00047179"/>
    </source>
</evidence>
<comment type="similarity">
    <text evidence="5 7">Belongs to the gemin-2 family.</text>
</comment>
<dbReference type="Gene3D" id="1.20.58.1070">
    <property type="match status" value="1"/>
</dbReference>
<dbReference type="Proteomes" id="UP001168821">
    <property type="component" value="Unassembled WGS sequence"/>
</dbReference>
<proteinExistence type="inferred from homology"/>
<evidence type="ECO:0000256" key="5">
    <source>
        <dbReference type="ARBA" id="ARBA00025758"/>
    </source>
</evidence>
<comment type="function">
    <text evidence="7">The SMN complex catalyzes the assembly of small nuclear ribonucleoproteins (snRNPs), the building blocks of the spliceosome, and thereby plays an important role in the splicing of cellular pre-mRNAs.</text>
</comment>
<comment type="subcellular location">
    <subcellularLocation>
        <location evidence="1">Cytoplasm</location>
    </subcellularLocation>
</comment>
<evidence type="ECO:0000256" key="3">
    <source>
        <dbReference type="ARBA" id="ARBA00022664"/>
    </source>
</evidence>
<accession>A0AA38M564</accession>
<keyword evidence="4 7" id="KW-0508">mRNA splicing</keyword>
<dbReference type="AlphaFoldDB" id="A0AA38M564"/>
<dbReference type="PANTHER" id="PTHR12794:SF0">
    <property type="entry name" value="GEM-ASSOCIATED PROTEIN 2"/>
    <property type="match status" value="1"/>
</dbReference>
<name>A0AA38M564_9CUCU</name>
<comment type="subunit">
    <text evidence="7">Part of the core SMN complex.</text>
</comment>
<evidence type="ECO:0000256" key="1">
    <source>
        <dbReference type="ARBA" id="ARBA00004496"/>
    </source>
</evidence>
<keyword evidence="3 7" id="KW-0507">mRNA processing</keyword>
<organism evidence="8 9">
    <name type="scientific">Zophobas morio</name>
    <dbReference type="NCBI Taxonomy" id="2755281"/>
    <lineage>
        <taxon>Eukaryota</taxon>
        <taxon>Metazoa</taxon>
        <taxon>Ecdysozoa</taxon>
        <taxon>Arthropoda</taxon>
        <taxon>Hexapoda</taxon>
        <taxon>Insecta</taxon>
        <taxon>Pterygota</taxon>
        <taxon>Neoptera</taxon>
        <taxon>Endopterygota</taxon>
        <taxon>Coleoptera</taxon>
        <taxon>Polyphaga</taxon>
        <taxon>Cucujiformia</taxon>
        <taxon>Tenebrionidae</taxon>
        <taxon>Zophobas</taxon>
    </lineage>
</organism>
<dbReference type="GO" id="GO:0000245">
    <property type="term" value="P:spliceosomal complex assembly"/>
    <property type="evidence" value="ECO:0007669"/>
    <property type="project" value="UniProtKB-UniRule"/>
</dbReference>
<evidence type="ECO:0000313" key="8">
    <source>
        <dbReference type="EMBL" id="KAJ3643479.1"/>
    </source>
</evidence>